<evidence type="ECO:0000313" key="3">
    <source>
        <dbReference type="Proteomes" id="UP000073492"/>
    </source>
</evidence>
<dbReference type="Proteomes" id="UP000073492">
    <property type="component" value="Unassembled WGS sequence"/>
</dbReference>
<feature type="compositionally biased region" description="Polar residues" evidence="1">
    <location>
        <begin position="19"/>
        <end position="47"/>
    </location>
</feature>
<feature type="compositionally biased region" description="Low complexity" evidence="1">
    <location>
        <begin position="333"/>
        <end position="344"/>
    </location>
</feature>
<feature type="region of interest" description="Disordered" evidence="1">
    <location>
        <begin position="70"/>
        <end position="95"/>
    </location>
</feature>
<dbReference type="EMBL" id="LFZO01000605">
    <property type="protein sequence ID" value="KXT03625.1"/>
    <property type="molecule type" value="Genomic_DNA"/>
</dbReference>
<feature type="region of interest" description="Disordered" evidence="1">
    <location>
        <begin position="327"/>
        <end position="348"/>
    </location>
</feature>
<feature type="region of interest" description="Disordered" evidence="1">
    <location>
        <begin position="1"/>
        <end position="56"/>
    </location>
</feature>
<dbReference type="STRING" id="113226.A0A139HM91"/>
<proteinExistence type="predicted"/>
<protein>
    <submittedName>
        <fullName evidence="2">Uncharacterized protein</fullName>
    </submittedName>
</protein>
<organism evidence="2 3">
    <name type="scientific">Pseudocercospora musae</name>
    <dbReference type="NCBI Taxonomy" id="113226"/>
    <lineage>
        <taxon>Eukaryota</taxon>
        <taxon>Fungi</taxon>
        <taxon>Dikarya</taxon>
        <taxon>Ascomycota</taxon>
        <taxon>Pezizomycotina</taxon>
        <taxon>Dothideomycetes</taxon>
        <taxon>Dothideomycetidae</taxon>
        <taxon>Mycosphaerellales</taxon>
        <taxon>Mycosphaerellaceae</taxon>
        <taxon>Pseudocercospora</taxon>
    </lineage>
</organism>
<dbReference type="AlphaFoldDB" id="A0A139HM91"/>
<feature type="compositionally biased region" description="Low complexity" evidence="1">
    <location>
        <begin position="1"/>
        <end position="13"/>
    </location>
</feature>
<evidence type="ECO:0000256" key="1">
    <source>
        <dbReference type="SAM" id="MobiDB-lite"/>
    </source>
</evidence>
<feature type="compositionally biased region" description="Polar residues" evidence="1">
    <location>
        <begin position="70"/>
        <end position="83"/>
    </location>
</feature>
<sequence length="462" mass="46838">MSSLISQDIASSSPGSKLESPTTLVSVTETLGSGTTSGPASTKSGTTIPGPPVSVSITSAVETSGNATSSYQLATSSSRNLSSGPGDGPWPSLPITSARLSSITRDEADHSLPTANIAQNISTFNSISSTDFGDLSQTTQTSSDPASFSVGITRISDTIGASGLINIGVPSSSTTQTSQLMTPTAAAASPCPTDFEGACGAPEQTCTSFGGHTYLVTCGIGYLGTTITDDQVTPSSVSADRKLVKRYEADDFAACQEACDATTICIGVTYIPPTNCTLFSVITGTYPLLSAVGAILVSDVPSIASAVSSTTPMVSAPISTSQAVLPTTDDLRSSTSLSSATTSRVGGPTSVSCPTSSACWSLTTESGVPAPITTNISSCTEIGMSELATNTLSLNFSITSEPSNTFQDSSFTTKSTVDNSIDSSVDRPSVASITTPAATCPRVVSGTGYVTVYTTYTYTKTP</sequence>
<comment type="caution">
    <text evidence="2">The sequence shown here is derived from an EMBL/GenBank/DDBJ whole genome shotgun (WGS) entry which is preliminary data.</text>
</comment>
<keyword evidence="3" id="KW-1185">Reference proteome</keyword>
<reference evidence="2 3" key="1">
    <citation type="submission" date="2015-07" db="EMBL/GenBank/DDBJ databases">
        <title>Comparative genomics of the Sigatoka disease complex on banana suggests a link between parallel evolutionary changes in Pseudocercospora fijiensis and Pseudocercospora eumusae and increased virulence on the banana host.</title>
        <authorList>
            <person name="Chang T.-C."/>
            <person name="Salvucci A."/>
            <person name="Crous P.W."/>
            <person name="Stergiopoulos I."/>
        </authorList>
    </citation>
    <scope>NUCLEOTIDE SEQUENCE [LARGE SCALE GENOMIC DNA]</scope>
    <source>
        <strain evidence="2 3">CBS 116634</strain>
    </source>
</reference>
<name>A0A139HM91_9PEZI</name>
<evidence type="ECO:0000313" key="2">
    <source>
        <dbReference type="EMBL" id="KXT03625.1"/>
    </source>
</evidence>
<accession>A0A139HM91</accession>
<gene>
    <name evidence="2" type="ORF">AC579_10215</name>
</gene>